<evidence type="ECO:0000256" key="5">
    <source>
        <dbReference type="ARBA" id="ARBA00022723"/>
    </source>
</evidence>
<dbReference type="GO" id="GO:0044715">
    <property type="term" value="F:8-oxo-dGDP phosphatase activity"/>
    <property type="evidence" value="ECO:0007669"/>
    <property type="project" value="TreeGrafter"/>
</dbReference>
<dbReference type="GO" id="GO:0046872">
    <property type="term" value="F:metal ion binding"/>
    <property type="evidence" value="ECO:0007669"/>
    <property type="project" value="UniProtKB-KW"/>
</dbReference>
<reference evidence="19 20" key="1">
    <citation type="journal article" date="2013" name="Genome Announc.">
        <title>Draft Genome Sequence of Indibacter alkaliphilus Strain LW1T, Isolated from Lonar Lake, a Haloalkaline Lake in the Buldana District of Maharashtra, India.</title>
        <authorList>
            <person name="Singh A."/>
            <person name="Kumar Jangir P."/>
            <person name="Sharma R."/>
            <person name="Singh A."/>
            <person name="Kumar Pinnaka A."/>
            <person name="Shivaji S."/>
        </authorList>
    </citation>
    <scope>NUCLEOTIDE SEQUENCE [LARGE SCALE GENOMIC DNA]</scope>
    <source>
        <strain evidence="20">CCUG 57479 / KCTC 22604 / LW1</strain>
    </source>
</reference>
<dbReference type="PRINTS" id="PR00502">
    <property type="entry name" value="NUDIXFAMILY"/>
</dbReference>
<evidence type="ECO:0000256" key="15">
    <source>
        <dbReference type="ARBA" id="ARBA00041979"/>
    </source>
</evidence>
<keyword evidence="3" id="KW-0515">Mutator protein</keyword>
<dbReference type="eggNOG" id="COG0494">
    <property type="taxonomic scope" value="Bacteria"/>
</dbReference>
<evidence type="ECO:0000256" key="6">
    <source>
        <dbReference type="ARBA" id="ARBA00022763"/>
    </source>
</evidence>
<comment type="cofactor">
    <cofactor evidence="1">
        <name>Mg(2+)</name>
        <dbReference type="ChEBI" id="CHEBI:18420"/>
    </cofactor>
</comment>
<evidence type="ECO:0000256" key="9">
    <source>
        <dbReference type="ARBA" id="ARBA00023204"/>
    </source>
</evidence>
<dbReference type="EMBL" id="ALWO02000031">
    <property type="protein sequence ID" value="EOZ97026.1"/>
    <property type="molecule type" value="Genomic_DNA"/>
</dbReference>
<feature type="domain" description="Nudix hydrolase" evidence="18">
    <location>
        <begin position="1"/>
        <end position="103"/>
    </location>
</feature>
<dbReference type="InterPro" id="IPR020476">
    <property type="entry name" value="Nudix_hydrolase"/>
</dbReference>
<keyword evidence="9" id="KW-0234">DNA repair</keyword>
<keyword evidence="6" id="KW-0227">DNA damage</keyword>
<dbReference type="EC" id="3.6.1.55" evidence="12"/>
<dbReference type="Proteomes" id="UP000006073">
    <property type="component" value="Unassembled WGS sequence"/>
</dbReference>
<feature type="region of interest" description="Disordered" evidence="17">
    <location>
        <begin position="1"/>
        <end position="21"/>
    </location>
</feature>
<dbReference type="GO" id="GO:0008413">
    <property type="term" value="F:8-oxo-7,8-dihydroguanosine triphosphate pyrophosphatase activity"/>
    <property type="evidence" value="ECO:0007669"/>
    <property type="project" value="TreeGrafter"/>
</dbReference>
<evidence type="ECO:0000259" key="18">
    <source>
        <dbReference type="PROSITE" id="PS51462"/>
    </source>
</evidence>
<accession>S2DY14</accession>
<comment type="similarity">
    <text evidence="2">Belongs to the Nudix hydrolase family.</text>
</comment>
<evidence type="ECO:0000256" key="3">
    <source>
        <dbReference type="ARBA" id="ARBA00022457"/>
    </source>
</evidence>
<keyword evidence="4" id="KW-0235">DNA replication</keyword>
<dbReference type="STRING" id="1189612.A33Q_1944"/>
<evidence type="ECO:0000256" key="2">
    <source>
        <dbReference type="ARBA" id="ARBA00005582"/>
    </source>
</evidence>
<evidence type="ECO:0000256" key="17">
    <source>
        <dbReference type="SAM" id="MobiDB-lite"/>
    </source>
</evidence>
<gene>
    <name evidence="19" type="ORF">A33Q_1944</name>
</gene>
<organism evidence="19 20">
    <name type="scientific">Indibacter alkaliphilus (strain CCUG 57479 / KCTC 22604 / LW1)</name>
    <dbReference type="NCBI Taxonomy" id="1189612"/>
    <lineage>
        <taxon>Bacteria</taxon>
        <taxon>Pseudomonadati</taxon>
        <taxon>Bacteroidota</taxon>
        <taxon>Cytophagia</taxon>
        <taxon>Cytophagales</taxon>
        <taxon>Cyclobacteriaceae</taxon>
    </lineage>
</organism>
<evidence type="ECO:0000256" key="14">
    <source>
        <dbReference type="ARBA" id="ARBA00041592"/>
    </source>
</evidence>
<dbReference type="Pfam" id="PF00293">
    <property type="entry name" value="NUDIX"/>
    <property type="match status" value="1"/>
</dbReference>
<sequence length="108" mass="12761">MHLSSKWEFPGGKLEEPETEEECIKREINEELSLEVQIERSLPNHRYQYPGKREIELVPFVCSYISGELLLQEHQAADWFDFESLKKLDWAEADLPVLEDFCKLYTKA</sequence>
<evidence type="ECO:0000256" key="7">
    <source>
        <dbReference type="ARBA" id="ARBA00022801"/>
    </source>
</evidence>
<dbReference type="AlphaFoldDB" id="S2DY14"/>
<dbReference type="PANTHER" id="PTHR47707">
    <property type="entry name" value="8-OXO-DGTP DIPHOSPHATASE"/>
    <property type="match status" value="1"/>
</dbReference>
<dbReference type="GO" id="GO:0044716">
    <property type="term" value="F:8-oxo-GDP phosphatase activity"/>
    <property type="evidence" value="ECO:0007669"/>
    <property type="project" value="TreeGrafter"/>
</dbReference>
<evidence type="ECO:0000313" key="19">
    <source>
        <dbReference type="EMBL" id="EOZ97026.1"/>
    </source>
</evidence>
<dbReference type="GO" id="GO:0006260">
    <property type="term" value="P:DNA replication"/>
    <property type="evidence" value="ECO:0007669"/>
    <property type="project" value="UniProtKB-KW"/>
</dbReference>
<evidence type="ECO:0000256" key="16">
    <source>
        <dbReference type="ARBA" id="ARBA00042798"/>
    </source>
</evidence>
<evidence type="ECO:0000313" key="20">
    <source>
        <dbReference type="Proteomes" id="UP000006073"/>
    </source>
</evidence>
<evidence type="ECO:0000256" key="1">
    <source>
        <dbReference type="ARBA" id="ARBA00001946"/>
    </source>
</evidence>
<dbReference type="GO" id="GO:0035539">
    <property type="term" value="F:8-oxo-7,8-dihydrodeoxyguanosine triphosphate pyrophosphatase activity"/>
    <property type="evidence" value="ECO:0007669"/>
    <property type="project" value="UniProtKB-EC"/>
</dbReference>
<evidence type="ECO:0000256" key="11">
    <source>
        <dbReference type="ARBA" id="ARBA00036904"/>
    </source>
</evidence>
<comment type="catalytic activity">
    <reaction evidence="10">
        <text>8-oxo-dGTP + H2O = 8-oxo-dGMP + diphosphate + H(+)</text>
        <dbReference type="Rhea" id="RHEA:31575"/>
        <dbReference type="ChEBI" id="CHEBI:15377"/>
        <dbReference type="ChEBI" id="CHEBI:15378"/>
        <dbReference type="ChEBI" id="CHEBI:33019"/>
        <dbReference type="ChEBI" id="CHEBI:63224"/>
        <dbReference type="ChEBI" id="CHEBI:77896"/>
        <dbReference type="EC" id="3.6.1.55"/>
    </reaction>
</comment>
<dbReference type="Gene3D" id="3.90.79.10">
    <property type="entry name" value="Nucleoside Triphosphate Pyrophosphohydrolase"/>
    <property type="match status" value="1"/>
</dbReference>
<proteinExistence type="inferred from homology"/>
<keyword evidence="7 19" id="KW-0378">Hydrolase</keyword>
<evidence type="ECO:0000256" key="4">
    <source>
        <dbReference type="ARBA" id="ARBA00022705"/>
    </source>
</evidence>
<dbReference type="InterPro" id="IPR000086">
    <property type="entry name" value="NUDIX_hydrolase_dom"/>
</dbReference>
<dbReference type="PANTHER" id="PTHR47707:SF1">
    <property type="entry name" value="NUDIX HYDROLASE FAMILY PROTEIN"/>
    <property type="match status" value="1"/>
</dbReference>
<comment type="catalytic activity">
    <reaction evidence="11">
        <text>8-oxo-GTP + H2O = 8-oxo-GMP + diphosphate + H(+)</text>
        <dbReference type="Rhea" id="RHEA:67616"/>
        <dbReference type="ChEBI" id="CHEBI:15377"/>
        <dbReference type="ChEBI" id="CHEBI:15378"/>
        <dbReference type="ChEBI" id="CHEBI:33019"/>
        <dbReference type="ChEBI" id="CHEBI:143553"/>
        <dbReference type="ChEBI" id="CHEBI:145694"/>
    </reaction>
</comment>
<evidence type="ECO:0000256" key="13">
    <source>
        <dbReference type="ARBA" id="ARBA00040794"/>
    </source>
</evidence>
<dbReference type="InterPro" id="IPR047127">
    <property type="entry name" value="MutT-like"/>
</dbReference>
<evidence type="ECO:0000256" key="10">
    <source>
        <dbReference type="ARBA" id="ARBA00035861"/>
    </source>
</evidence>
<dbReference type="PROSITE" id="PS51462">
    <property type="entry name" value="NUDIX"/>
    <property type="match status" value="1"/>
</dbReference>
<keyword evidence="8" id="KW-0460">Magnesium</keyword>
<dbReference type="GO" id="GO:0006281">
    <property type="term" value="P:DNA repair"/>
    <property type="evidence" value="ECO:0007669"/>
    <property type="project" value="UniProtKB-KW"/>
</dbReference>
<keyword evidence="20" id="KW-1185">Reference proteome</keyword>
<dbReference type="SUPFAM" id="SSF55811">
    <property type="entry name" value="Nudix"/>
    <property type="match status" value="1"/>
</dbReference>
<evidence type="ECO:0000256" key="8">
    <source>
        <dbReference type="ARBA" id="ARBA00022842"/>
    </source>
</evidence>
<dbReference type="InterPro" id="IPR015797">
    <property type="entry name" value="NUDIX_hydrolase-like_dom_sf"/>
</dbReference>
<keyword evidence="5" id="KW-0479">Metal-binding</keyword>
<protein>
    <recommendedName>
        <fullName evidence="13">8-oxo-dGTP diphosphatase</fullName>
        <ecNumber evidence="12">3.6.1.55</ecNumber>
    </recommendedName>
    <alternativeName>
        <fullName evidence="16">7,8-dihydro-8-oxoguanine-triphosphatase</fullName>
    </alternativeName>
    <alternativeName>
        <fullName evidence="15">Mutator protein MutT</fullName>
    </alternativeName>
    <alternativeName>
        <fullName evidence="14">dGTP pyrophosphohydrolase</fullName>
    </alternativeName>
</protein>
<comment type="caution">
    <text evidence="19">The sequence shown here is derived from an EMBL/GenBank/DDBJ whole genome shotgun (WGS) entry which is preliminary data.</text>
</comment>
<name>S2DY14_INDAL</name>
<evidence type="ECO:0000256" key="12">
    <source>
        <dbReference type="ARBA" id="ARBA00038905"/>
    </source>
</evidence>